<proteinExistence type="predicted"/>
<keyword evidence="2" id="KW-1185">Reference proteome</keyword>
<gene>
    <name evidence="1" type="ORF">FRUB_07324</name>
</gene>
<reference evidence="2" key="1">
    <citation type="submission" date="2017-06" db="EMBL/GenBank/DDBJ databases">
        <title>Genome analysis of Fimbriiglobus ruber SP5, the first member of the order Planctomycetales with confirmed chitinolytic capability.</title>
        <authorList>
            <person name="Ravin N.V."/>
            <person name="Rakitin A.L."/>
            <person name="Ivanova A.A."/>
            <person name="Beletsky A.V."/>
            <person name="Kulichevskaya I.S."/>
            <person name="Mardanov A.V."/>
            <person name="Dedysh S.N."/>
        </authorList>
    </citation>
    <scope>NUCLEOTIDE SEQUENCE [LARGE SCALE GENOMIC DNA]</scope>
    <source>
        <strain evidence="2">SP5</strain>
    </source>
</reference>
<evidence type="ECO:0008006" key="3">
    <source>
        <dbReference type="Google" id="ProtNLM"/>
    </source>
</evidence>
<dbReference type="AlphaFoldDB" id="A0A225DEX8"/>
<sequence length="208" mass="22549">MFTLTAAKPALDRVHHTACRTAVEVGWRLAEGAASANDVAVTLEGLRAAWEEGLESAIHYYEAPPELWALPRLVNVLTLLFNEPAEAARQLLVPLSIVHPGQPVPLLTPEETRNCCWLVRELFNRGGVGPLLPWENAWQTETAVALAAQIYASGEFSAMPILADALQDVGCDNVDALIHCRGPGPHVRGCWVVDLVLGKGMNRPPNPV</sequence>
<name>A0A225DEX8_9BACT</name>
<dbReference type="RefSeq" id="WP_238602874.1">
    <property type="nucleotide sequence ID" value="NZ_NIDE01000014.1"/>
</dbReference>
<dbReference type="Proteomes" id="UP000214646">
    <property type="component" value="Unassembled WGS sequence"/>
</dbReference>
<protein>
    <recommendedName>
        <fullName evidence="3">SMI1/KNR4 family protein</fullName>
    </recommendedName>
</protein>
<evidence type="ECO:0000313" key="2">
    <source>
        <dbReference type="Proteomes" id="UP000214646"/>
    </source>
</evidence>
<comment type="caution">
    <text evidence="1">The sequence shown here is derived from an EMBL/GenBank/DDBJ whole genome shotgun (WGS) entry which is preliminary data.</text>
</comment>
<dbReference type="EMBL" id="NIDE01000014">
    <property type="protein sequence ID" value="OWK38204.1"/>
    <property type="molecule type" value="Genomic_DNA"/>
</dbReference>
<accession>A0A225DEX8</accession>
<organism evidence="1 2">
    <name type="scientific">Fimbriiglobus ruber</name>
    <dbReference type="NCBI Taxonomy" id="1908690"/>
    <lineage>
        <taxon>Bacteria</taxon>
        <taxon>Pseudomonadati</taxon>
        <taxon>Planctomycetota</taxon>
        <taxon>Planctomycetia</taxon>
        <taxon>Gemmatales</taxon>
        <taxon>Gemmataceae</taxon>
        <taxon>Fimbriiglobus</taxon>
    </lineage>
</organism>
<evidence type="ECO:0000313" key="1">
    <source>
        <dbReference type="EMBL" id="OWK38204.1"/>
    </source>
</evidence>